<dbReference type="Pfam" id="PF02581">
    <property type="entry name" value="TMP-TENI"/>
    <property type="match status" value="1"/>
</dbReference>
<dbReference type="InterPro" id="IPR013785">
    <property type="entry name" value="Aldolase_TIM"/>
</dbReference>
<protein>
    <submittedName>
        <fullName evidence="4">Thiamine phosphate synthase</fullName>
    </submittedName>
</protein>
<dbReference type="CDD" id="cd00564">
    <property type="entry name" value="TMP_TenI"/>
    <property type="match status" value="1"/>
</dbReference>
<accession>A0ABY4D2F3</accession>
<evidence type="ECO:0000256" key="1">
    <source>
        <dbReference type="ARBA" id="ARBA00004948"/>
    </source>
</evidence>
<dbReference type="Gene3D" id="3.20.20.70">
    <property type="entry name" value="Aldolase class I"/>
    <property type="match status" value="1"/>
</dbReference>
<evidence type="ECO:0000259" key="3">
    <source>
        <dbReference type="Pfam" id="PF02581"/>
    </source>
</evidence>
<proteinExistence type="predicted"/>
<feature type="domain" description="Thiamine phosphate synthase/TenI" evidence="3">
    <location>
        <begin position="8"/>
        <end position="189"/>
    </location>
</feature>
<dbReference type="Proteomes" id="UP000831113">
    <property type="component" value="Chromosome"/>
</dbReference>
<reference evidence="4 5" key="1">
    <citation type="submission" date="2022-03" db="EMBL/GenBank/DDBJ databases">
        <title>Hymenobactersp. isolated from the air.</title>
        <authorList>
            <person name="Won M."/>
            <person name="Kwon S.-W."/>
        </authorList>
    </citation>
    <scope>NUCLEOTIDE SEQUENCE [LARGE SCALE GENOMIC DNA]</scope>
    <source>
        <strain evidence="4 5">KACC 21982</strain>
    </source>
</reference>
<dbReference type="PANTHER" id="PTHR20857">
    <property type="entry name" value="THIAMINE-PHOSPHATE PYROPHOSPHORYLASE"/>
    <property type="match status" value="1"/>
</dbReference>
<evidence type="ECO:0000313" key="5">
    <source>
        <dbReference type="Proteomes" id="UP000831113"/>
    </source>
</evidence>
<dbReference type="PANTHER" id="PTHR20857:SF15">
    <property type="entry name" value="THIAMINE-PHOSPHATE SYNTHASE"/>
    <property type="match status" value="1"/>
</dbReference>
<keyword evidence="2" id="KW-0784">Thiamine biosynthesis</keyword>
<gene>
    <name evidence="4" type="ORF">MTX78_07295</name>
</gene>
<evidence type="ECO:0000256" key="2">
    <source>
        <dbReference type="ARBA" id="ARBA00022977"/>
    </source>
</evidence>
<keyword evidence="5" id="KW-1185">Reference proteome</keyword>
<dbReference type="RefSeq" id="WP_243801276.1">
    <property type="nucleotide sequence ID" value="NZ_CP094669.1"/>
</dbReference>
<dbReference type="InterPro" id="IPR036206">
    <property type="entry name" value="ThiamineP_synth_sf"/>
</dbReference>
<sequence>MSPFIVLVVTPPEQAEKEQALLLAMFEEGLVTAHIRKPTWTTEQLERYVQLIPEAYHKHLVLHSHHALALRYQLKGIHLTERSRLAPETPALLRKLPGRTVSTSFHSLAEVAHHRRRYHYVFLSPIFDSTSKANYRSGFQLREVQRAMAGWQHRDAYVPQVVALGGIAPDNIGQVQKAGFAGAAVLGGIWQQPDPVAAFRHLQAEIS</sequence>
<evidence type="ECO:0000313" key="4">
    <source>
        <dbReference type="EMBL" id="UOG76397.1"/>
    </source>
</evidence>
<comment type="pathway">
    <text evidence="1">Cofactor biosynthesis; thiamine diphosphate biosynthesis.</text>
</comment>
<dbReference type="SUPFAM" id="SSF51391">
    <property type="entry name" value="Thiamin phosphate synthase"/>
    <property type="match status" value="1"/>
</dbReference>
<name>A0ABY4D2F3_9BACT</name>
<dbReference type="EMBL" id="CP094669">
    <property type="protein sequence ID" value="UOG76397.1"/>
    <property type="molecule type" value="Genomic_DNA"/>
</dbReference>
<organism evidence="4 5">
    <name type="scientific">Hymenobacter tibetensis</name>
    <dbReference type="NCBI Taxonomy" id="497967"/>
    <lineage>
        <taxon>Bacteria</taxon>
        <taxon>Pseudomonadati</taxon>
        <taxon>Bacteroidota</taxon>
        <taxon>Cytophagia</taxon>
        <taxon>Cytophagales</taxon>
        <taxon>Hymenobacteraceae</taxon>
        <taxon>Hymenobacter</taxon>
    </lineage>
</organism>
<dbReference type="InterPro" id="IPR022998">
    <property type="entry name" value="ThiamineP_synth_TenI"/>
</dbReference>